<evidence type="ECO:0000256" key="1">
    <source>
        <dbReference type="SAM" id="MobiDB-lite"/>
    </source>
</evidence>
<feature type="domain" description="EGF-like" evidence="3">
    <location>
        <begin position="977"/>
        <end position="1011"/>
    </location>
</feature>
<feature type="domain" description="EGF-like" evidence="3">
    <location>
        <begin position="862"/>
        <end position="903"/>
    </location>
</feature>
<feature type="domain" description="EGF-like" evidence="3">
    <location>
        <begin position="491"/>
        <end position="546"/>
    </location>
</feature>
<dbReference type="SMART" id="SM01411">
    <property type="entry name" value="Ephrin_rec_like"/>
    <property type="match status" value="9"/>
</dbReference>
<feature type="domain" description="EGF-like" evidence="3">
    <location>
        <begin position="1168"/>
        <end position="1209"/>
    </location>
</feature>
<keyword evidence="2" id="KW-0472">Membrane</keyword>
<feature type="domain" description="EGF-like" evidence="3">
    <location>
        <begin position="918"/>
        <end position="976"/>
    </location>
</feature>
<reference evidence="4" key="1">
    <citation type="submission" date="2021-09" db="EMBL/GenBank/DDBJ databases">
        <authorList>
            <consortium name="AG Swart"/>
            <person name="Singh M."/>
            <person name="Singh A."/>
            <person name="Seah K."/>
            <person name="Emmerich C."/>
        </authorList>
    </citation>
    <scope>NUCLEOTIDE SEQUENCE</scope>
    <source>
        <strain evidence="4">ATCC30299</strain>
    </source>
</reference>
<name>A0AAU9JDF8_9CILI</name>
<keyword evidence="2" id="KW-0812">Transmembrane</keyword>
<feature type="region of interest" description="Disordered" evidence="1">
    <location>
        <begin position="4043"/>
        <end position="4071"/>
    </location>
</feature>
<feature type="transmembrane region" description="Helical" evidence="2">
    <location>
        <begin position="4874"/>
        <end position="4896"/>
    </location>
</feature>
<feature type="domain" description="EGF-like" evidence="3">
    <location>
        <begin position="310"/>
        <end position="361"/>
    </location>
</feature>
<feature type="domain" description="EGF-like" evidence="3">
    <location>
        <begin position="2211"/>
        <end position="2246"/>
    </location>
</feature>
<feature type="domain" description="EGF-like" evidence="3">
    <location>
        <begin position="3428"/>
        <end position="3466"/>
    </location>
</feature>
<dbReference type="EMBL" id="CAJZBQ010000037">
    <property type="protein sequence ID" value="CAG9324937.1"/>
    <property type="molecule type" value="Genomic_DNA"/>
</dbReference>
<feature type="transmembrane region" description="Helical" evidence="2">
    <location>
        <begin position="4831"/>
        <end position="4852"/>
    </location>
</feature>
<sequence length="4980" mass="527632">MCATCSGLTGTCDTCKDPARMDLSGATCICKGNQKLAGSTCFCDAGYYFDGDTCVKCSNLCSACNDYTGVCTTCKDSKMTFDSNDNKNCKCIGDQILSGETCTCPSNQQFNGDGCSACGEFCSTCDVNAKICSICIDGNKMSPVSGTVTCACKGNQIKANTGCTCPSGSYFDSTTCSTCGDFCTTCTDLSGACTVCKNDKMEVSPSNPKVCRCKGTQQYNPLTSSCYCPTGYYDGSTCQSCTTLCSTCESTKCLTCQGIANLIVDPQNPTNCVCASGYNWITAEGTCQQCSVGTYYDGNKCASCAATCATCSGLTGTCNTCKDTVRMDLSGATCICKGTQKLTESACSCDAGYYFDGSTCVQCSSLCASCSDYTGECKSCKDSKMTFDPANKKSCICIGDQTLDNGVCTCPIGQQFNGVKCSECGTFCNSCNVSGKICNICVDSAKMLATAGTTTCSCKGDQTATVSGCSCPTGFYFKDSKCTQCGSLCALCADTTGICSTCKNDSTMEVNPDDTTTCRCKGTQQYSNALSACTCPVGYFDNGTCKSCTTLCSTCDSTKCLTCQSIAHLVVDTQNPKNCVCAGGYNWITAKSICEQCSAETYYDGNKCASCGTNCATCYDGTGICKTCKSSRMEKGGDPTKCICKGTQKISGSTCSCDAGYYFDGDTCVQCSDLCNTCEDYTGVCKTCKDSKLMTFDSNDNKKCKCIGDQTLSGDTCTCLNNQQFNGYVCSTCGEFCNTCDVNAKVCSTCIDGNKMSPVSGTVTCACKGNQIKTNTGCTCPSGSYFDSTTCSTCGDFCTTCTDTSGACTVCKNDKMEVNPSNPKVCRCKGTQQYNPLTSSCYCPTGYYDGSTCQSCTTLCSTCDSTKCLTCQGIANLIVDPQNPTNCVCASGYNWITAEGTCQQCSVGTYYDGNKCASCAANCASCYNGSGTCNTCKDPAKMDLSGITCICKGTQKLTGSTCSCDAGYYFDGSTCVQCSNLCSSCSDYTGECKSCNDSKMTIDPANKKNCICIGDQVLNNNMCTCPASKQFNGSGCSDCGTFCSTCIVSSNTCNTCIDGNKMSPVSSTVTCACKGNQISTNAGCSCPSGSYFDSSTCSTCGDLCTTCTDTSGVCTACKDSKMEVDPSNQKVCRCKGTQKYSYALSSCYCPTGYYDGSTCQSCTTLCSTCDSTKCLTCQSIANLIVDPQNPTNCVCASGYNWITAKSTCEPCLVGSYYDGNKCATCSDNCASCYDRTGFCKVCNSRFTPSTVDPTKCICKGTQKIAGSTCSCDAGYYFDGDTCVQCSDLCSTCEDYTGVCKTCKDSKLMTFDSNDNKKCKCIGDQILSGDTCTCPSNQQFNGDECSVCGVFCSTCDVNGQVCSTCLDGDKMSPVSGTVTCACKGNQIPANTGCTCPSGSYFDSSTCSTCGDFCTTCTDTSGVCTACKDSKMEVDPANTKACRCKGTQKYSYTLSSCYCPTGYFDGSTCQSCTALCSICDSAKCLTCQSIANLVVDTQNPKNCVCAVGYNWITASSSCNQCSVGTYYDGNKCADCSDNCASCYNGSGFCAVCKDSRMMISTSDPTKCICKGNQKLTGSVCSCDSGYYFDGSNCVQCSSLCTSCSDYTGECLSCKDSTMTIDPANKKNCICIGDQILDGNNACTCLGTQQFNGAICSDCGTFCTTCNVNQNVCSVCLGNRMEPVSNTVTCACKGNQLVSASDCSCKSGFYFDSTTCLACGTFCTTCEDLTGKCNTCSSATMEVSDSDPKTCKCKGNQVYSSVLSSCYCPTGYFDGSTCQSCTTLCSTCDSAKCLTCQSIANLIVDPQNLTKCVCAAGYNWITATSSCEVCETGTYFDGNKCASCTTNCASCYYGTGFCALCKDVRMTINTNDLTSCICKGNQKISGSTCYCDSGYYFDGSNCVQCSSLCTSCSDYTGECLSCKGSKMTIDPANKKNCICIGDQILDGNNACTCSGTKQFNGKECVDCGYFCSTCDVSGNTCNTCIDSVRMEQVSNTLTCQCKGNQTKNIGSCTCPSGNYFDNSNCEACGDLCAACDDSTGKCNTCINTATMEISSTDSKTCKCKGTQQYSSLTKSCSCTLGYFDGSTCQSCTTLCSSCNAIKCLACLSITNLEVDPTNPTTCHCAAGYNWITATSTCEQCQTGTYYDGDKCAPCSTNCAKCYNGSGICSVCVDTRMDISLNDLTSCACRGNQKISGSTCSCDSGYYFDGSNCVKCSDLCATCLDYTGICTACKDSAKMTFDTANKKNCKCIGDQVLSNNVCTCTGNKQFNGSGCSDCGTFCSACNVNTKICNTCIDTVKMTAVSGTVTCTCKSGQQVTATGCICASGSYFDTTTCSACGNLCATCAETTGQCLTCKNSVTMEFGTDPKTCKCKGTQQYNSETALCYCASGYFDGSTCQSCSALCSTCDSSKCLTCQNIANLEVDLTNPKTCHCAASYKWIVATSTCEQCATGTYYDGSQCTSCSTNCASCFDGLGICGKCTDSRMTPNLLDLTKCICKGNQIASGSTCTCDSGFYFNGENCVQCSSLCSSCLDYSGQCTSCKNSQTMIFDPDSNKACKCIGDQYLSNGVCACDAGKQFNGEICSTCGKFCKTCNVAANSCSACINDSTMTTVASTLTCSCRPRLNTIATGCTCNSNFYFDGSTCSACGGLCDTCTDISGKCNACKNMANMEFTADQKNCRCKGTQLYSVSKALCYCASGYFDGSTCQRCSALCSTCNSATCLTCQAIDNLVVDSTNPKTCKCASGYKWIVEGNTSICGKCLAGTYYDGTKCSSCSTNCATCYEGAGLCETCSDSLRMQKNPSDLSKCICKGNQKVTGSTCTCDAGYYFDGDNCVQCSDLCKTCKDYTGECQGCIDSSKMIIDTANKKNCKCIGDQTLSNKQCICSGTKQFNGSVCSDCGYFCSTCNTGTKTCLTCVDSRRMSPVSGTTTCACKSGQITNLNSCSCTSGSYFDDTTCPSCQNKCVSCKSLCATCDDYTGNCQTCKDTERMDPDPADKTNCKCRGTQQLVIATSSCICAAGTYYNGATCLKCGDRCATCEDYTGNCKTCLDPSRMDLSDKICQCKGSQQSNPDACSCLSMEYFDGSTCQSCGKNCKTCKDTTAECTTCYSNYALEQIALPLVCSCPAKTYDVISGCNPCGTMCASCLNAGVCSTCNDNTAQELDQNNNQNCKCKAANYYDGTTCKSCGTYCAACEATKCTQCVDTDNMIYNAINARNCECKLGMYYDANSGKCVSCMDKCNVCSSGTSCTTCESGYYFDVPTSSCKVTTCDSGTYYDENSCKACTAPCLDCSSSTFCYTCITADFSIDARAGTCNCVAGKYYRSSSKTCELCGQYCSTCTGAADFCSTCIDSTMTYNAVTGVCTCPAKTYFSEGVCKSCADPCSNCSSLTFCLSCVDATMTLTATTGVCRCKDGTYFDSTSHKCLACDATCATCSSSSSCSTCKDPTMSISAGVCTCPARQYFDTQSLSCKNCDATCGKCTSSSSSSCTACRDAAMALTNGVCTCPSTQYFNLVTNACKTCTGPCKSCTSDTFCTSCLDTATLNSQTGVCSCADKQYFNSTHSKCTTCNGLCNTCSSYSTCITCVDKTNPVSNGVCTCANGYYALDKQCVMCPSPCSTCSSATVCTGCKKHATLNNSSKKCTCDRGYGLNSTDTSGYCVATCNKLCTVCDIDNANLCSSCVTNAELTGTACACTANSAYSSAAGGCACNAGYTLSNSKCVVCKRYLAPSDLLSAEFSSSWTSISINFNTKVDTSVDPSCSKTFTAATVALFGTGAVCSWTDKKTLKIALGTGFSLRYSTLYLDGTYILKDSSDPCTTNYQPLSLIPTSTSSPVPTAIITGQSSFTLGCGSDPLTFSGDKSTGSLGNNLSYLWAVTSISPANSKVSDAINNKADSSISIDRSYFDSTTTTTVTVSLTVTNFMTISSTASFTTTVTGGNALTVIFDQGNTVSMKSSTSKTLKAKVTSLCGTTTGTITWAWSYDSGPTIDSASILANANADKLTINANALAASSTPYVFKATASQVSNGSTITGSATISVTVTASALSVGLSKTSGDVSPDRDYTINAQNSKDPDSPSSTYEDFTYKWTCLNSLDNSACVGADGKTPLSSDTDSTLTIPSSQMVKGAQWEITCTISKDTRTAAATISLNILSKTSDVSIEIEYKVQKYNPNSNIVITAQVTAATSATLKWAESSGSISISPGYLSTMSVLPSQLTAGSTYTFTLTITLNDVSINAEYPITLNLGAACTGEVKLNPETGTAITTSFKLSIEGCYDKDEEDYPLSYTYLDYSNNKAYTLGYTTEINSLSTYLFPQKNTITIRVCDHLKTCNDYKKDVTIGNFNSRRLETSSLMDAYKESTVDVDNVPSTISLFCSSATIDSELFSLMWTDLQNYISSNEVTNDVLENALGATYSMTGQTEQMSVDMFQTFALWLSKIIVDNPDLVPSQDNMNTIVALADNYLAYGNMTEFSTLSLEGYIMNIDAFLAYWEIAATKDDLVTQGAMDGSQNTDMTKIYKYRDFPTSMANRTVPFSNNRTISMPAKFSYSDNDVMNIKLHYFNTSNDYSDLVMLSFAHSGTYENLKLETTNETYMPFSTTDYPVILEMPISQNITEGYDWTCLFYNETSKAWLHDGCTVTEIKNDSVVFEVYHFSMFKLGQAEPQAPPNPYPQPSGPSCGDNYAPLYILVVVLFISMILAPIMIIYDRLEKVGKTVEATPHPTHVPRPTERALMSPSTDSVETAPRSARHFFQGTQPRESIELADGEEIVEESEQRSSDDDSNDIVDSVSIDLTENSYAQPIATETEVEKPEDESKTELAELIEGHLIFGLVYFRSNFSRWARLFTLATIIIFELLLEGLLLFGFENTDSGSSASTETLFNDYEAKYFGYTILALAIAIPIEIFMVIALSIDRTKAPAWTAAAVALGITIIIGSIIGIVMLSFSFCFEWSGYWAICFLYGILIQIFIFETFYMIVRYFILQMVAQVEETKTKA</sequence>
<keyword evidence="2" id="KW-1133">Transmembrane helix</keyword>
<dbReference type="PANTHER" id="PTHR15332:SF175">
    <property type="entry name" value="PROPROTEIN CONVERTASE SUBTILISIN_KEXIN TYPE 5-LIKE"/>
    <property type="match status" value="1"/>
</dbReference>
<feature type="domain" description="EGF-like" evidence="3">
    <location>
        <begin position="1784"/>
        <end position="1825"/>
    </location>
</feature>
<dbReference type="SUPFAM" id="SSF57184">
    <property type="entry name" value="Growth factor receptor domain"/>
    <property type="match status" value="18"/>
</dbReference>
<feature type="domain" description="EGF-like" evidence="3">
    <location>
        <begin position="2403"/>
        <end position="2444"/>
    </location>
</feature>
<feature type="domain" description="EGF-like" evidence="3">
    <location>
        <begin position="56"/>
        <end position="90"/>
    </location>
</feature>
<feature type="domain" description="EGF-like" evidence="3">
    <location>
        <begin position="3606"/>
        <end position="3654"/>
    </location>
</feature>
<feature type="domain" description="EGF-like" evidence="3">
    <location>
        <begin position="2150"/>
        <end position="2210"/>
    </location>
</feature>
<feature type="domain" description="EGF-like" evidence="3">
    <location>
        <begin position="3188"/>
        <end position="3229"/>
    </location>
</feature>
<feature type="domain" description="EGF-like" evidence="3">
    <location>
        <begin position="1970"/>
        <end position="2010"/>
    </location>
</feature>
<feature type="domain" description="EGF-like" evidence="3">
    <location>
        <begin position="3569"/>
        <end position="3605"/>
    </location>
</feature>
<feature type="domain" description="EGF-like" evidence="3">
    <location>
        <begin position="3082"/>
        <end position="3119"/>
    </location>
</feature>
<feature type="domain" description="EGF-like" evidence="3">
    <location>
        <begin position="1284"/>
        <end position="1319"/>
    </location>
</feature>
<feature type="domain" description="EGF-like" evidence="3">
    <location>
        <begin position="1116"/>
        <end position="1160"/>
    </location>
</feature>
<feature type="domain" description="EGF-like" evidence="3">
    <location>
        <begin position="3230"/>
        <end position="3261"/>
    </location>
</feature>
<feature type="domain" description="EGF-like" evidence="3">
    <location>
        <begin position="2280"/>
        <end position="2320"/>
    </location>
</feature>
<proteinExistence type="predicted"/>
<feature type="compositionally biased region" description="Acidic residues" evidence="1">
    <location>
        <begin position="4749"/>
        <end position="4759"/>
    </location>
</feature>
<feature type="domain" description="EGF-like" evidence="3">
    <location>
        <begin position="3663"/>
        <end position="3715"/>
    </location>
</feature>
<feature type="domain" description="EGF-like" evidence="3">
    <location>
        <begin position="3333"/>
        <end position="3372"/>
    </location>
</feature>
<dbReference type="InterPro" id="IPR000742">
    <property type="entry name" value="EGF"/>
</dbReference>
<protein>
    <recommendedName>
        <fullName evidence="3">EGF-like domain-containing protein</fullName>
    </recommendedName>
</protein>
<feature type="compositionally biased region" description="Polar residues" evidence="1">
    <location>
        <begin position="4058"/>
        <end position="4071"/>
    </location>
</feature>
<feature type="transmembrane region" description="Helical" evidence="2">
    <location>
        <begin position="4671"/>
        <end position="4693"/>
    </location>
</feature>
<feature type="domain" description="EGF-like" evidence="3">
    <location>
        <begin position="2898"/>
        <end position="2941"/>
    </location>
</feature>
<dbReference type="InterPro" id="IPR006212">
    <property type="entry name" value="Furin_repeat"/>
</dbReference>
<dbReference type="SMART" id="SM00181">
    <property type="entry name" value="EGF"/>
    <property type="match status" value="37"/>
</dbReference>
<feature type="domain" description="EGF-like" evidence="3">
    <location>
        <begin position="2705"/>
        <end position="2738"/>
    </location>
</feature>
<feature type="domain" description="EGF-like" evidence="3">
    <location>
        <begin position="4"/>
        <end position="55"/>
    </location>
</feature>
<dbReference type="SMART" id="SM00261">
    <property type="entry name" value="FU"/>
    <property type="match status" value="34"/>
</dbReference>
<feature type="domain" description="EGF-like" evidence="3">
    <location>
        <begin position="247"/>
        <end position="288"/>
    </location>
</feature>
<evidence type="ECO:0000256" key="2">
    <source>
        <dbReference type="SAM" id="Phobius"/>
    </source>
</evidence>
<feature type="domain" description="EGF-like" evidence="3">
    <location>
        <begin position="185"/>
        <end position="239"/>
    </location>
</feature>
<dbReference type="PANTHER" id="PTHR15332">
    <property type="entry name" value="PROPROTEIN CONVERTASE SUBTILISIN_KEXIN TYPE 5-LIKE"/>
    <property type="match status" value="1"/>
</dbReference>
<feature type="domain" description="EGF-like" evidence="3">
    <location>
        <begin position="3377"/>
        <end position="3420"/>
    </location>
</feature>
<dbReference type="InterPro" id="IPR009030">
    <property type="entry name" value="Growth_fac_rcpt_cys_sf"/>
</dbReference>
<keyword evidence="5" id="KW-1185">Reference proteome</keyword>
<feature type="domain" description="EGF-like" evidence="3">
    <location>
        <begin position="2091"/>
        <end position="2135"/>
    </location>
</feature>
<organism evidence="4 5">
    <name type="scientific">Blepharisma stoltei</name>
    <dbReference type="NCBI Taxonomy" id="1481888"/>
    <lineage>
        <taxon>Eukaryota</taxon>
        <taxon>Sar</taxon>
        <taxon>Alveolata</taxon>
        <taxon>Ciliophora</taxon>
        <taxon>Postciliodesmatophora</taxon>
        <taxon>Heterotrichea</taxon>
        <taxon>Heterotrichida</taxon>
        <taxon>Blepharismidae</taxon>
        <taxon>Blepharisma</taxon>
    </lineage>
</organism>
<feature type="domain" description="EGF-like" evidence="3">
    <location>
        <begin position="3285"/>
        <end position="3325"/>
    </location>
</feature>
<feature type="domain" description="EGF-like" evidence="3">
    <location>
        <begin position="2770"/>
        <end position="2831"/>
    </location>
</feature>
<comment type="caution">
    <text evidence="4">The sequence shown here is derived from an EMBL/GenBank/DDBJ whole genome shotgun (WGS) entry which is preliminary data.</text>
</comment>
<feature type="domain" description="EGF-like" evidence="3">
    <location>
        <begin position="2341"/>
        <end position="2395"/>
    </location>
</feature>
<feature type="domain" description="EGF-like" evidence="3">
    <location>
        <begin position="614"/>
        <end position="669"/>
    </location>
</feature>
<gene>
    <name evidence="4" type="ORF">BSTOLATCC_MIC37683</name>
</gene>
<dbReference type="Proteomes" id="UP001162131">
    <property type="component" value="Unassembled WGS sequence"/>
</dbReference>
<feature type="transmembrane region" description="Helical" evidence="2">
    <location>
        <begin position="4908"/>
        <end position="4932"/>
    </location>
</feature>
<feature type="domain" description="EGF-like" evidence="3">
    <location>
        <begin position="3140"/>
        <end position="3180"/>
    </location>
</feature>
<feature type="domain" description="EGF-like" evidence="3">
    <location>
        <begin position="800"/>
        <end position="854"/>
    </location>
</feature>
<feature type="region of interest" description="Disordered" evidence="1">
    <location>
        <begin position="4704"/>
        <end position="4772"/>
    </location>
</feature>
<evidence type="ECO:0000259" key="3">
    <source>
        <dbReference type="SMART" id="SM00181"/>
    </source>
</evidence>
<evidence type="ECO:0000313" key="5">
    <source>
        <dbReference type="Proteomes" id="UP001162131"/>
    </source>
</evidence>
<feature type="domain" description="EGF-like" evidence="3">
    <location>
        <begin position="2520"/>
        <end position="2555"/>
    </location>
</feature>
<accession>A0AAU9JDF8</accession>
<feature type="transmembrane region" description="Helical" evidence="2">
    <location>
        <begin position="4938"/>
        <end position="4962"/>
    </location>
</feature>
<evidence type="ECO:0000313" key="4">
    <source>
        <dbReference type="EMBL" id="CAG9324937.1"/>
    </source>
</evidence>
<dbReference type="Gene3D" id="2.10.220.10">
    <property type="entry name" value="Hormone Receptor, Insulin-like Growth Factor Receptor 1, Chain A, domain 2"/>
    <property type="match status" value="5"/>
</dbReference>